<dbReference type="InterPro" id="IPR000014">
    <property type="entry name" value="PAS"/>
</dbReference>
<evidence type="ECO:0000256" key="6">
    <source>
        <dbReference type="ARBA" id="ARBA00022777"/>
    </source>
</evidence>
<dbReference type="PROSITE" id="PS50109">
    <property type="entry name" value="HIS_KIN"/>
    <property type="match status" value="1"/>
</dbReference>
<protein>
    <recommendedName>
        <fullName evidence="2">histidine kinase</fullName>
        <ecNumber evidence="2">2.7.13.3</ecNumber>
    </recommendedName>
</protein>
<proteinExistence type="predicted"/>
<keyword evidence="6" id="KW-0418">Kinase</keyword>
<dbReference type="InterPro" id="IPR036097">
    <property type="entry name" value="HisK_dim/P_sf"/>
</dbReference>
<evidence type="ECO:0000256" key="4">
    <source>
        <dbReference type="ARBA" id="ARBA00022679"/>
    </source>
</evidence>
<keyword evidence="4" id="KW-0808">Transferase</keyword>
<dbReference type="PANTHER" id="PTHR43065">
    <property type="entry name" value="SENSOR HISTIDINE KINASE"/>
    <property type="match status" value="1"/>
</dbReference>
<evidence type="ECO:0000256" key="8">
    <source>
        <dbReference type="ARBA" id="ARBA00023012"/>
    </source>
</evidence>
<keyword evidence="7" id="KW-0067">ATP-binding</keyword>
<gene>
    <name evidence="10" type="ORF">FJQ54_14640</name>
</gene>
<dbReference type="Pfam" id="PF00989">
    <property type="entry name" value="PAS"/>
    <property type="match status" value="1"/>
</dbReference>
<dbReference type="GO" id="GO:0006355">
    <property type="term" value="P:regulation of DNA-templated transcription"/>
    <property type="evidence" value="ECO:0007669"/>
    <property type="project" value="InterPro"/>
</dbReference>
<accession>A0A501XFM6</accession>
<evidence type="ECO:0000256" key="3">
    <source>
        <dbReference type="ARBA" id="ARBA00022553"/>
    </source>
</evidence>
<dbReference type="InterPro" id="IPR013767">
    <property type="entry name" value="PAS_fold"/>
</dbReference>
<dbReference type="InterPro" id="IPR003594">
    <property type="entry name" value="HATPase_dom"/>
</dbReference>
<dbReference type="GO" id="GO:0000155">
    <property type="term" value="F:phosphorelay sensor kinase activity"/>
    <property type="evidence" value="ECO:0007669"/>
    <property type="project" value="InterPro"/>
</dbReference>
<evidence type="ECO:0000313" key="11">
    <source>
        <dbReference type="Proteomes" id="UP000319897"/>
    </source>
</evidence>
<dbReference type="CDD" id="cd00130">
    <property type="entry name" value="PAS"/>
    <property type="match status" value="1"/>
</dbReference>
<keyword evidence="3" id="KW-0597">Phosphoprotein</keyword>
<dbReference type="InterPro" id="IPR003661">
    <property type="entry name" value="HisK_dim/P_dom"/>
</dbReference>
<dbReference type="PANTHER" id="PTHR43065:SF10">
    <property type="entry name" value="PEROXIDE STRESS-ACTIVATED HISTIDINE KINASE MAK3"/>
    <property type="match status" value="1"/>
</dbReference>
<evidence type="ECO:0000313" key="10">
    <source>
        <dbReference type="EMBL" id="TPE59137.1"/>
    </source>
</evidence>
<evidence type="ECO:0000256" key="5">
    <source>
        <dbReference type="ARBA" id="ARBA00022741"/>
    </source>
</evidence>
<comment type="catalytic activity">
    <reaction evidence="1">
        <text>ATP + protein L-histidine = ADP + protein N-phospho-L-histidine.</text>
        <dbReference type="EC" id="2.7.13.3"/>
    </reaction>
</comment>
<keyword evidence="8" id="KW-0902">Two-component regulatory system</keyword>
<dbReference type="InterPro" id="IPR036890">
    <property type="entry name" value="HATPase_C_sf"/>
</dbReference>
<dbReference type="SMART" id="SM00388">
    <property type="entry name" value="HisKA"/>
    <property type="match status" value="1"/>
</dbReference>
<keyword evidence="11" id="KW-1185">Reference proteome</keyword>
<name>A0A501XFM6_9SPHN</name>
<dbReference type="EMBL" id="VFSU01000032">
    <property type="protein sequence ID" value="TPE59137.1"/>
    <property type="molecule type" value="Genomic_DNA"/>
</dbReference>
<reference evidence="10 11" key="1">
    <citation type="submission" date="2019-06" db="EMBL/GenBank/DDBJ databases">
        <authorList>
            <person name="Lee I."/>
            <person name="Jang G.I."/>
            <person name="Hwang C.Y."/>
        </authorList>
    </citation>
    <scope>NUCLEOTIDE SEQUENCE [LARGE SCALE GENOMIC DNA]</scope>
    <source>
        <strain evidence="10 11">PAMC 28131</strain>
    </source>
</reference>
<dbReference type="EC" id="2.7.13.3" evidence="2"/>
<dbReference type="Pfam" id="PF02518">
    <property type="entry name" value="HATPase_c"/>
    <property type="match status" value="1"/>
</dbReference>
<dbReference type="Pfam" id="PF00512">
    <property type="entry name" value="HisKA"/>
    <property type="match status" value="1"/>
</dbReference>
<comment type="caution">
    <text evidence="10">The sequence shown here is derived from an EMBL/GenBank/DDBJ whole genome shotgun (WGS) entry which is preliminary data.</text>
</comment>
<evidence type="ECO:0000256" key="1">
    <source>
        <dbReference type="ARBA" id="ARBA00000085"/>
    </source>
</evidence>
<dbReference type="GO" id="GO:0005524">
    <property type="term" value="F:ATP binding"/>
    <property type="evidence" value="ECO:0007669"/>
    <property type="project" value="UniProtKB-KW"/>
</dbReference>
<dbReference type="OrthoDB" id="9789238at2"/>
<dbReference type="InterPro" id="IPR004358">
    <property type="entry name" value="Sig_transdc_His_kin-like_C"/>
</dbReference>
<dbReference type="PRINTS" id="PR00344">
    <property type="entry name" value="BCTRLSENSOR"/>
</dbReference>
<feature type="domain" description="Histidine kinase" evidence="9">
    <location>
        <begin position="128"/>
        <end position="345"/>
    </location>
</feature>
<dbReference type="InterPro" id="IPR035965">
    <property type="entry name" value="PAS-like_dom_sf"/>
</dbReference>
<dbReference type="Gene3D" id="3.30.450.20">
    <property type="entry name" value="PAS domain"/>
    <property type="match status" value="1"/>
</dbReference>
<evidence type="ECO:0000256" key="7">
    <source>
        <dbReference type="ARBA" id="ARBA00022840"/>
    </source>
</evidence>
<sequence length="348" mass="37304">MWNALPAPILLLGPDDGVAIANSAAETFFNVSQAQLIGKGWAHLFPDDSPVRALVAEAREISTDIAAYDLSIEFIGGRRVRADVLVGRLPDRDGWLALSFQPRAVTSLVDRQKGQQGAARSATGVAAMLAHEIKNPLSGIRGAAQLLGESLDQDGQELTGLIISEVDRVRALIDRMEGFTDTRPPALAEENIHAVLGHVRMLAEAGFGHHVQFRERYDPSLPPVLGNRDALVQAFLNLVKNAVEASAPGGTVTLTTAFRQGFRVRAHGTGARISLPLEVCVIDEGEGAPPHIADHLFEPFVSEKRGGTGLGLALVAKVVGDHGGIVEYDRREGRTVFRVLLPLAPEDK</sequence>
<keyword evidence="5" id="KW-0547">Nucleotide-binding</keyword>
<dbReference type="SUPFAM" id="SSF55785">
    <property type="entry name" value="PYP-like sensor domain (PAS domain)"/>
    <property type="match status" value="1"/>
</dbReference>
<dbReference type="Proteomes" id="UP000319897">
    <property type="component" value="Unassembled WGS sequence"/>
</dbReference>
<dbReference type="Gene3D" id="1.10.287.130">
    <property type="match status" value="1"/>
</dbReference>
<evidence type="ECO:0000259" key="9">
    <source>
        <dbReference type="PROSITE" id="PS50109"/>
    </source>
</evidence>
<evidence type="ECO:0000256" key="2">
    <source>
        <dbReference type="ARBA" id="ARBA00012438"/>
    </source>
</evidence>
<dbReference type="InterPro" id="IPR005467">
    <property type="entry name" value="His_kinase_dom"/>
</dbReference>
<dbReference type="CDD" id="cd00082">
    <property type="entry name" value="HisKA"/>
    <property type="match status" value="1"/>
</dbReference>
<dbReference type="SUPFAM" id="SSF47384">
    <property type="entry name" value="Homodimeric domain of signal transducing histidine kinase"/>
    <property type="match status" value="1"/>
</dbReference>
<dbReference type="SUPFAM" id="SSF55874">
    <property type="entry name" value="ATPase domain of HSP90 chaperone/DNA topoisomerase II/histidine kinase"/>
    <property type="match status" value="1"/>
</dbReference>
<organism evidence="10 11">
    <name type="scientific">Sandaracinobacter neustonicus</name>
    <dbReference type="NCBI Taxonomy" id="1715348"/>
    <lineage>
        <taxon>Bacteria</taxon>
        <taxon>Pseudomonadati</taxon>
        <taxon>Pseudomonadota</taxon>
        <taxon>Alphaproteobacteria</taxon>
        <taxon>Sphingomonadales</taxon>
        <taxon>Sphingosinicellaceae</taxon>
        <taxon>Sandaracinobacter</taxon>
    </lineage>
</organism>
<dbReference type="SMART" id="SM00387">
    <property type="entry name" value="HATPase_c"/>
    <property type="match status" value="1"/>
</dbReference>
<dbReference type="AlphaFoldDB" id="A0A501XFM6"/>
<dbReference type="Gene3D" id="3.30.565.10">
    <property type="entry name" value="Histidine kinase-like ATPase, C-terminal domain"/>
    <property type="match status" value="1"/>
</dbReference>